<accession>A0AAI8VIX6</accession>
<evidence type="ECO:0000313" key="1">
    <source>
        <dbReference type="EMBL" id="CAJ2505199.1"/>
    </source>
</evidence>
<evidence type="ECO:0000313" key="2">
    <source>
        <dbReference type="Proteomes" id="UP001295740"/>
    </source>
</evidence>
<dbReference type="EMBL" id="CAUWAG010000007">
    <property type="protein sequence ID" value="CAJ2505199.1"/>
    <property type="molecule type" value="Genomic_DNA"/>
</dbReference>
<name>A0AAI8VIX6_9PEZI</name>
<sequence>MILRQSVIRHADVSMITMTWEPTSVFPIADFQNVQEFTHWNRLYDWQKERSRDLMELGVLVDPYLGVPFREGRYHGVGAADQDHAIGSEGADELMAMGVLPAHG</sequence>
<dbReference type="Proteomes" id="UP001295740">
    <property type="component" value="Unassembled WGS sequence"/>
</dbReference>
<reference evidence="1" key="1">
    <citation type="submission" date="2023-10" db="EMBL/GenBank/DDBJ databases">
        <authorList>
            <person name="Hackl T."/>
        </authorList>
    </citation>
    <scope>NUCLEOTIDE SEQUENCE</scope>
</reference>
<protein>
    <submittedName>
        <fullName evidence="1">Uu.00g125930.m01.CDS01</fullName>
    </submittedName>
</protein>
<gene>
    <name evidence="1" type="ORF">KHLLAP_LOCUS5667</name>
</gene>
<comment type="caution">
    <text evidence="1">The sequence shown here is derived from an EMBL/GenBank/DDBJ whole genome shotgun (WGS) entry which is preliminary data.</text>
</comment>
<keyword evidence="2" id="KW-1185">Reference proteome</keyword>
<organism evidence="1 2">
    <name type="scientific">Anthostomella pinea</name>
    <dbReference type="NCBI Taxonomy" id="933095"/>
    <lineage>
        <taxon>Eukaryota</taxon>
        <taxon>Fungi</taxon>
        <taxon>Dikarya</taxon>
        <taxon>Ascomycota</taxon>
        <taxon>Pezizomycotina</taxon>
        <taxon>Sordariomycetes</taxon>
        <taxon>Xylariomycetidae</taxon>
        <taxon>Xylariales</taxon>
        <taxon>Xylariaceae</taxon>
        <taxon>Anthostomella</taxon>
    </lineage>
</organism>
<proteinExistence type="predicted"/>
<dbReference type="AlphaFoldDB" id="A0AAI8VIX6"/>